<keyword evidence="3" id="KW-1185">Reference proteome</keyword>
<dbReference type="Gene3D" id="3.40.50.300">
    <property type="entry name" value="P-loop containing nucleotide triphosphate hydrolases"/>
    <property type="match status" value="1"/>
</dbReference>
<dbReference type="AlphaFoldDB" id="A0A346NPP9"/>
<accession>A0A346NPP9</accession>
<name>A0A346NPP9_9ALTE</name>
<gene>
    <name evidence="2" type="ORF">D0Y50_14775</name>
</gene>
<dbReference type="PIRSF" id="PIRSF009320">
    <property type="entry name" value="Nuc_binding_HP_1000"/>
    <property type="match status" value="1"/>
</dbReference>
<proteinExistence type="predicted"/>
<dbReference type="InterPro" id="IPR050678">
    <property type="entry name" value="DNA_Partitioning_ATPase"/>
</dbReference>
<evidence type="ECO:0000313" key="2">
    <source>
        <dbReference type="EMBL" id="AXR07506.1"/>
    </source>
</evidence>
<dbReference type="InterPro" id="IPR002586">
    <property type="entry name" value="CobQ/CobB/MinD/ParA_Nub-bd_dom"/>
</dbReference>
<evidence type="ECO:0000259" key="1">
    <source>
        <dbReference type="Pfam" id="PF01656"/>
    </source>
</evidence>
<dbReference type="EMBL" id="CP031769">
    <property type="protein sequence ID" value="AXR07506.1"/>
    <property type="molecule type" value="Genomic_DNA"/>
</dbReference>
<reference evidence="2 3" key="1">
    <citation type="submission" date="2018-08" db="EMBL/GenBank/DDBJ databases">
        <title>Salinimonas sediminis sp. nov., a piezophilic bacterium isolated from a deep-sea sediment sample from the New Britain Trench.</title>
        <authorList>
            <person name="Cao J."/>
        </authorList>
    </citation>
    <scope>NUCLEOTIDE SEQUENCE [LARGE SCALE GENOMIC DNA]</scope>
    <source>
        <strain evidence="2 3">N102</strain>
    </source>
</reference>
<dbReference type="SUPFAM" id="SSF52540">
    <property type="entry name" value="P-loop containing nucleoside triphosphate hydrolases"/>
    <property type="match status" value="1"/>
</dbReference>
<protein>
    <submittedName>
        <fullName evidence="2">Chromosome partitioning protein ParA</fullName>
    </submittedName>
</protein>
<dbReference type="PANTHER" id="PTHR13696:SF96">
    <property type="entry name" value="COBQ_COBB_MIND_PARA NUCLEOTIDE BINDING DOMAIN-CONTAINING PROTEIN"/>
    <property type="match status" value="1"/>
</dbReference>
<dbReference type="RefSeq" id="WP_108567528.1">
    <property type="nucleotide sequence ID" value="NZ_CP031769.1"/>
</dbReference>
<evidence type="ECO:0000313" key="3">
    <source>
        <dbReference type="Proteomes" id="UP000262073"/>
    </source>
</evidence>
<dbReference type="KEGG" id="salm:D0Y50_14775"/>
<sequence length="231" mass="25604">MIILVGGEKGGSGKSCLAQNIAVYLRNEKQASVLMVDCDPQRTTSDWIQERNANEALLAINCVQLYGKIRNDLLSLRQHYDFVVIDCGGQDNLALRSSMAVADHILIPLRPKRRDLKTVPHMEDILSTCKMVNPAMNPAFVITQCPSLPSLASRILEAKEVCRSFEVPVLNSVTFSRNMYDDSEESGMSVMESEPAGKAAKEIRNIIEELLARQQGVSDESFQPQKIHAVS</sequence>
<dbReference type="Proteomes" id="UP000262073">
    <property type="component" value="Chromosome"/>
</dbReference>
<feature type="domain" description="CobQ/CobB/MinD/ParA nucleotide binding" evidence="1">
    <location>
        <begin position="3"/>
        <end position="178"/>
    </location>
</feature>
<dbReference type="CDD" id="cd02042">
    <property type="entry name" value="ParAB_family"/>
    <property type="match status" value="1"/>
</dbReference>
<dbReference type="InterPro" id="IPR027417">
    <property type="entry name" value="P-loop_NTPase"/>
</dbReference>
<dbReference type="OrthoDB" id="69313at2"/>
<dbReference type="Pfam" id="PF01656">
    <property type="entry name" value="CbiA"/>
    <property type="match status" value="1"/>
</dbReference>
<organism evidence="2 3">
    <name type="scientific">Salinimonas sediminis</name>
    <dbReference type="NCBI Taxonomy" id="2303538"/>
    <lineage>
        <taxon>Bacteria</taxon>
        <taxon>Pseudomonadati</taxon>
        <taxon>Pseudomonadota</taxon>
        <taxon>Gammaproteobacteria</taxon>
        <taxon>Alteromonadales</taxon>
        <taxon>Alteromonadaceae</taxon>
        <taxon>Alteromonas/Salinimonas group</taxon>
        <taxon>Salinimonas</taxon>
    </lineage>
</organism>
<dbReference type="PANTHER" id="PTHR13696">
    <property type="entry name" value="P-LOOP CONTAINING NUCLEOSIDE TRIPHOSPHATE HYDROLASE"/>
    <property type="match status" value="1"/>
</dbReference>